<reference evidence="5 6" key="1">
    <citation type="submission" date="2024-03" db="EMBL/GenBank/DDBJ databases">
        <title>Human intestinal bacterial collection.</title>
        <authorList>
            <person name="Pauvert C."/>
            <person name="Hitch T.C.A."/>
            <person name="Clavel T."/>
        </authorList>
    </citation>
    <scope>NUCLEOTIDE SEQUENCE [LARGE SCALE GENOMIC DNA]</scope>
    <source>
        <strain evidence="5 6">CLA-AP-H34</strain>
    </source>
</reference>
<dbReference type="Pfam" id="PF01813">
    <property type="entry name" value="ATP-synt_D"/>
    <property type="match status" value="1"/>
</dbReference>
<comment type="caution">
    <text evidence="5">The sequence shown here is derived from an EMBL/GenBank/DDBJ whole genome shotgun (WGS) entry which is preliminary data.</text>
</comment>
<keyword evidence="6" id="KW-1185">Reference proteome</keyword>
<keyword evidence="4" id="KW-0066">ATP synthesis</keyword>
<proteinExistence type="inferred from homology"/>
<comment type="function">
    <text evidence="4">Produces ATP from ADP in the presence of a proton gradient across the membrane.</text>
</comment>
<dbReference type="InterPro" id="IPR002699">
    <property type="entry name" value="V_ATPase_D"/>
</dbReference>
<evidence type="ECO:0000313" key="5">
    <source>
        <dbReference type="EMBL" id="MEQ2457196.1"/>
    </source>
</evidence>
<dbReference type="RefSeq" id="WP_349140973.1">
    <property type="nucleotide sequence ID" value="NZ_JBBMFT010000009.1"/>
</dbReference>
<gene>
    <name evidence="4" type="primary">atpD</name>
    <name evidence="5" type="ORF">WMO45_11730</name>
</gene>
<dbReference type="NCBIfam" id="TIGR00309">
    <property type="entry name" value="V_ATPase_subD"/>
    <property type="match status" value="1"/>
</dbReference>
<keyword evidence="2 4" id="KW-0813">Transport</keyword>
<dbReference type="HAMAP" id="MF_00271">
    <property type="entry name" value="ATP_synth_D_arch"/>
    <property type="match status" value="1"/>
</dbReference>
<comment type="similarity">
    <text evidence="1 4">Belongs to the V-ATPase D subunit family.</text>
</comment>
<organism evidence="5 6">
    <name type="scientific">Flavonifractor hominis</name>
    <dbReference type="NCBI Taxonomy" id="3133178"/>
    <lineage>
        <taxon>Bacteria</taxon>
        <taxon>Bacillati</taxon>
        <taxon>Bacillota</taxon>
        <taxon>Clostridia</taxon>
        <taxon>Eubacteriales</taxon>
        <taxon>Oscillospiraceae</taxon>
        <taxon>Flavonifractor</taxon>
    </lineage>
</organism>
<dbReference type="Proteomes" id="UP001440599">
    <property type="component" value="Unassembled WGS sequence"/>
</dbReference>
<dbReference type="Gene3D" id="1.10.287.3240">
    <property type="match status" value="1"/>
</dbReference>
<evidence type="ECO:0000256" key="4">
    <source>
        <dbReference type="HAMAP-Rule" id="MF_00271"/>
    </source>
</evidence>
<dbReference type="EMBL" id="JBBMFT010000009">
    <property type="protein sequence ID" value="MEQ2457196.1"/>
    <property type="molecule type" value="Genomic_DNA"/>
</dbReference>
<keyword evidence="4" id="KW-0375">Hydrogen ion transport</keyword>
<evidence type="ECO:0000256" key="2">
    <source>
        <dbReference type="ARBA" id="ARBA00022448"/>
    </source>
</evidence>
<dbReference type="PANTHER" id="PTHR11671">
    <property type="entry name" value="V-TYPE ATP SYNTHASE SUBUNIT D"/>
    <property type="match status" value="1"/>
</dbReference>
<protein>
    <recommendedName>
        <fullName evidence="4">V-type ATP synthase subunit D</fullName>
    </recommendedName>
    <alternativeName>
        <fullName evidence="4">V-ATPase subunit D</fullName>
    </alternativeName>
</protein>
<evidence type="ECO:0000313" key="6">
    <source>
        <dbReference type="Proteomes" id="UP001440599"/>
    </source>
</evidence>
<name>A0ABV1ERG8_9FIRM</name>
<keyword evidence="3 4" id="KW-0406">Ion transport</keyword>
<sequence>MANLLPTKGNLIAAKRSRALAQTGYELMDRKRNILIRELMGMMDTAKQLQEQIDTVFTDAYAALQAANIRLGICDRIAEAVEVDDSLEIRYRSVMGVELPRIPGQSPPPRPEYGLAETSSALDECYLKFYKVKELTRRLAEVETSIYRLADAIRKTQKRANALQNIVIPDLDGTVRFITDALEEKEREEFARLKVIKRVTSRNKA</sequence>
<accession>A0ABV1ERG8</accession>
<evidence type="ECO:0000256" key="3">
    <source>
        <dbReference type="ARBA" id="ARBA00023065"/>
    </source>
</evidence>
<evidence type="ECO:0000256" key="1">
    <source>
        <dbReference type="ARBA" id="ARBA00005850"/>
    </source>
</evidence>